<evidence type="ECO:0000313" key="2">
    <source>
        <dbReference type="Proteomes" id="UP000198844"/>
    </source>
</evidence>
<sequence length="337" mass="38313">MNRKQKLLDGLNLKQLTGIEIGPLFRPVVTKSEGDVIYIDHADTESLRNKYRTNSAVDIDAIVEIDAVWGAQTLRECLKNRTVDYVIASHVIEHVPDLITWLEELHSILNWQGELRLVVPDKRFTFDLIRRETELCDVLSAYIAHARVPQPICILDHLLNVSHVDPKRAWDAELNAESVERCHSFADAIPPATDSFQNGTYHDVHCWTFTPRSFASLFESLARAGLVHFACDNFFDTERYEIEFFVALKASDDQQQIVNSWAAMKSATTTSVPHIAASNSKSLADLLELERSRNLALSRKLEAAHRTIQDLRESTSWRVTGPLRSLGSTLRRKRQRA</sequence>
<dbReference type="Gene3D" id="3.40.50.150">
    <property type="entry name" value="Vaccinia Virus protein VP39"/>
    <property type="match status" value="1"/>
</dbReference>
<keyword evidence="1" id="KW-0808">Transferase</keyword>
<reference evidence="1 2" key="1">
    <citation type="submission" date="2016-10" db="EMBL/GenBank/DDBJ databases">
        <authorList>
            <person name="de Groot N.N."/>
        </authorList>
    </citation>
    <scope>NUCLEOTIDE SEQUENCE [LARGE SCALE GENOMIC DNA]</scope>
    <source>
        <strain evidence="1 2">LMG 27731</strain>
    </source>
</reference>
<dbReference type="SUPFAM" id="SSF53335">
    <property type="entry name" value="S-adenosyl-L-methionine-dependent methyltransferases"/>
    <property type="match status" value="1"/>
</dbReference>
<keyword evidence="1" id="KW-0489">Methyltransferase</keyword>
<dbReference type="AlphaFoldDB" id="A0A1I7DY41"/>
<dbReference type="InterPro" id="IPR029063">
    <property type="entry name" value="SAM-dependent_MTases_sf"/>
</dbReference>
<evidence type="ECO:0000313" key="1">
    <source>
        <dbReference type="EMBL" id="SFU16599.1"/>
    </source>
</evidence>
<dbReference type="EMBL" id="FPBH01000012">
    <property type="protein sequence ID" value="SFU16599.1"/>
    <property type="molecule type" value="Genomic_DNA"/>
</dbReference>
<dbReference type="Pfam" id="PF13489">
    <property type="entry name" value="Methyltransf_23"/>
    <property type="match status" value="1"/>
</dbReference>
<name>A0A1I7DY41_9BURK</name>
<dbReference type="RefSeq" id="WP_093636382.1">
    <property type="nucleotide sequence ID" value="NZ_FPBH01000012.1"/>
</dbReference>
<dbReference type="GO" id="GO:0032259">
    <property type="term" value="P:methylation"/>
    <property type="evidence" value="ECO:0007669"/>
    <property type="project" value="UniProtKB-KW"/>
</dbReference>
<accession>A0A1I7DY41</accession>
<dbReference type="GO" id="GO:0008168">
    <property type="term" value="F:methyltransferase activity"/>
    <property type="evidence" value="ECO:0007669"/>
    <property type="project" value="UniProtKB-KW"/>
</dbReference>
<protein>
    <submittedName>
        <fullName evidence="1">Methyltransferase domain-containing protein</fullName>
    </submittedName>
</protein>
<dbReference type="Proteomes" id="UP000198844">
    <property type="component" value="Unassembled WGS sequence"/>
</dbReference>
<organism evidence="1 2">
    <name type="scientific">Paraburkholderia aspalathi</name>
    <dbReference type="NCBI Taxonomy" id="1324617"/>
    <lineage>
        <taxon>Bacteria</taxon>
        <taxon>Pseudomonadati</taxon>
        <taxon>Pseudomonadota</taxon>
        <taxon>Betaproteobacteria</taxon>
        <taxon>Burkholderiales</taxon>
        <taxon>Burkholderiaceae</taxon>
        <taxon>Paraburkholderia</taxon>
    </lineage>
</organism>
<gene>
    <name evidence="1" type="ORF">SAMN05192563_1012113</name>
</gene>
<proteinExistence type="predicted"/>
<dbReference type="OrthoDB" id="574053at2"/>